<accession>A0AAN9KI35</accession>
<evidence type="ECO:0008006" key="4">
    <source>
        <dbReference type="Google" id="ProtNLM"/>
    </source>
</evidence>
<gene>
    <name evidence="2" type="ORF">RJT34_00151</name>
</gene>
<dbReference type="AlphaFoldDB" id="A0AAN9KI35"/>
<dbReference type="PANTHER" id="PTHR33144">
    <property type="entry name" value="OS10G0409366 PROTEIN-RELATED"/>
    <property type="match status" value="1"/>
</dbReference>
<sequence>MANFMPHASSQGHSTHVEPPLHPSQVAQSSAPTLTQNPALVPTTQNTILPEARPRKAKHSRERASLVGMTNFMPYASSQGHSAHVEPPLQPSLVAHSSAPTTTRIPPSIPPDQNLVSASDPPLHRKSRKAKHSKKASHGLSNLIPHSFSQGHSTHVEPPVQPLKLAQFHAPASTLIPSSIPAALDPVSPSHVVSHPNIYSGILNLMHHASYQGRTIPVESSQQPSTQHSAPTVTDIPLSIPTAEDILSPSDLPSCLKPKSKHLKKRVSNGISSLMPRTTSEEHSIPVEPPLQPPEVAQPCAPVVTPIPPSIPIAEESDSESDDSDPSSHNTSDSETYFPSSTRARKILSNRPYGGRQWPVKAIDEQGRSEKIEVSKAGVFGMPPGQLIVVPFDRQLRAYGEAATLLSGACGHIVTNPENIPINFNSWRKVPKSYKDHCFNILKTLFHFEASESVARRYCLLTMSRKYRNGKLYLWTRAFDPSLSREQLIAKVPDGIPKDQWSSFIDYHLAPEYQELCRRNVEVRKKQTTPHTGGSKLLSRKQNEMEQKLGRAVGRAELYIATHTRKDGSYVNEEARSIGEKMTQEISRCANSTGISIDDAVARVLGQDHSGRVRCLGLGGLHSVAFESDERFTGLAYNKSDSTENAQLKDEVTQLRTKLAASEESVKSLQTLMLTYIKMKEGSIPTELGALLDANKVEEGSSGDDETASQSGSSLGSRRH</sequence>
<proteinExistence type="predicted"/>
<dbReference type="PANTHER" id="PTHR33144:SF48">
    <property type="entry name" value="PLANT TRANSPOSASE (PTTA_EN_SPM FAMILY)"/>
    <property type="match status" value="1"/>
</dbReference>
<reference evidence="2 3" key="1">
    <citation type="submission" date="2024-01" db="EMBL/GenBank/DDBJ databases">
        <title>The genomes of 5 underutilized Papilionoideae crops provide insights into root nodulation and disease resistance.</title>
        <authorList>
            <person name="Yuan L."/>
        </authorList>
    </citation>
    <scope>NUCLEOTIDE SEQUENCE [LARGE SCALE GENOMIC DNA]</scope>
    <source>
        <strain evidence="2">LY-2023</strain>
        <tissue evidence="2">Leaf</tissue>
    </source>
</reference>
<feature type="compositionally biased region" description="Basic residues" evidence="1">
    <location>
        <begin position="124"/>
        <end position="137"/>
    </location>
</feature>
<organism evidence="2 3">
    <name type="scientific">Clitoria ternatea</name>
    <name type="common">Butterfly pea</name>
    <dbReference type="NCBI Taxonomy" id="43366"/>
    <lineage>
        <taxon>Eukaryota</taxon>
        <taxon>Viridiplantae</taxon>
        <taxon>Streptophyta</taxon>
        <taxon>Embryophyta</taxon>
        <taxon>Tracheophyta</taxon>
        <taxon>Spermatophyta</taxon>
        <taxon>Magnoliopsida</taxon>
        <taxon>eudicotyledons</taxon>
        <taxon>Gunneridae</taxon>
        <taxon>Pentapetalae</taxon>
        <taxon>rosids</taxon>
        <taxon>fabids</taxon>
        <taxon>Fabales</taxon>
        <taxon>Fabaceae</taxon>
        <taxon>Papilionoideae</taxon>
        <taxon>50 kb inversion clade</taxon>
        <taxon>NPAAA clade</taxon>
        <taxon>indigoferoid/millettioid clade</taxon>
        <taxon>Phaseoleae</taxon>
        <taxon>Clitoria</taxon>
    </lineage>
</organism>
<feature type="compositionally biased region" description="Polar residues" evidence="1">
    <location>
        <begin position="269"/>
        <end position="278"/>
    </location>
</feature>
<feature type="region of interest" description="Disordered" evidence="1">
    <location>
        <begin position="1"/>
        <end position="62"/>
    </location>
</feature>
<feature type="compositionally biased region" description="Polar residues" evidence="1">
    <location>
        <begin position="25"/>
        <end position="48"/>
    </location>
</feature>
<feature type="compositionally biased region" description="Acidic residues" evidence="1">
    <location>
        <begin position="315"/>
        <end position="325"/>
    </location>
</feature>
<feature type="compositionally biased region" description="Basic residues" evidence="1">
    <location>
        <begin position="258"/>
        <end position="267"/>
    </location>
</feature>
<dbReference type="Proteomes" id="UP001359559">
    <property type="component" value="Unassembled WGS sequence"/>
</dbReference>
<evidence type="ECO:0000313" key="2">
    <source>
        <dbReference type="EMBL" id="KAK7316582.1"/>
    </source>
</evidence>
<comment type="caution">
    <text evidence="2">The sequence shown here is derived from an EMBL/GenBank/DDBJ whole genome shotgun (WGS) entry which is preliminary data.</text>
</comment>
<evidence type="ECO:0000313" key="3">
    <source>
        <dbReference type="Proteomes" id="UP001359559"/>
    </source>
</evidence>
<feature type="region of interest" description="Disordered" evidence="1">
    <location>
        <begin position="244"/>
        <end position="350"/>
    </location>
</feature>
<name>A0AAN9KI35_CLITE</name>
<dbReference type="EMBL" id="JAYKXN010000001">
    <property type="protein sequence ID" value="KAK7316582.1"/>
    <property type="molecule type" value="Genomic_DNA"/>
</dbReference>
<evidence type="ECO:0000256" key="1">
    <source>
        <dbReference type="SAM" id="MobiDB-lite"/>
    </source>
</evidence>
<feature type="region of interest" description="Disordered" evidence="1">
    <location>
        <begin position="695"/>
        <end position="720"/>
    </location>
</feature>
<dbReference type="Pfam" id="PF03004">
    <property type="entry name" value="Transposase_24"/>
    <property type="match status" value="1"/>
</dbReference>
<feature type="compositionally biased region" description="Polar residues" evidence="1">
    <location>
        <begin position="329"/>
        <end position="342"/>
    </location>
</feature>
<protein>
    <recommendedName>
        <fullName evidence="4">Transposase</fullName>
    </recommendedName>
</protein>
<feature type="compositionally biased region" description="Low complexity" evidence="1">
    <location>
        <begin position="97"/>
        <end position="106"/>
    </location>
</feature>
<dbReference type="InterPro" id="IPR004252">
    <property type="entry name" value="Probable_transposase_24"/>
</dbReference>
<keyword evidence="3" id="KW-1185">Reference proteome</keyword>
<feature type="compositionally biased region" description="Polar residues" evidence="1">
    <location>
        <begin position="708"/>
        <end position="720"/>
    </location>
</feature>
<feature type="region of interest" description="Disordered" evidence="1">
    <location>
        <begin position="78"/>
        <end position="138"/>
    </location>
</feature>